<dbReference type="SMART" id="SM00248">
    <property type="entry name" value="ANK"/>
    <property type="match status" value="2"/>
</dbReference>
<evidence type="ECO:0000313" key="5">
    <source>
        <dbReference type="Proteomes" id="UP001230188"/>
    </source>
</evidence>
<name>A0AAD7UKJ2_9STRA</name>
<evidence type="ECO:0000256" key="3">
    <source>
        <dbReference type="PROSITE-ProRule" id="PRU00023"/>
    </source>
</evidence>
<dbReference type="PROSITE" id="PS50088">
    <property type="entry name" value="ANK_REPEAT"/>
    <property type="match status" value="1"/>
</dbReference>
<dbReference type="PANTHER" id="PTHR24198">
    <property type="entry name" value="ANKYRIN REPEAT AND PROTEIN KINASE DOMAIN-CONTAINING PROTEIN"/>
    <property type="match status" value="1"/>
</dbReference>
<dbReference type="InterPro" id="IPR002110">
    <property type="entry name" value="Ankyrin_rpt"/>
</dbReference>
<dbReference type="Proteomes" id="UP001230188">
    <property type="component" value="Unassembled WGS sequence"/>
</dbReference>
<dbReference type="Pfam" id="PF13857">
    <property type="entry name" value="Ank_5"/>
    <property type="match status" value="1"/>
</dbReference>
<comment type="caution">
    <text evidence="4">The sequence shown here is derived from an EMBL/GenBank/DDBJ whole genome shotgun (WGS) entry which is preliminary data.</text>
</comment>
<sequence length="291" mass="31453">MVDLVFRGDANALRRLLAADPEVATARDTTLNDSTPLHVAVAENEEACALALLEACPGAALVTDGDRRVPLHHCGPSTTSALAEKLCEASPLDARDLGGRTPLHYAAEAMAVDAAIALLRSGADPTIACDEGLTPMAVASGKDDDDDDDFPPNNYYEFPPRNYLIREAIAARLGEPTVDVDWNLVANLDDHDWEVSFLDTPGAPGDHVTLSLKALCNDDDEDDEEDDVEESTVLEANVDAVLVDCQDDDPTSSSKWRCWLAETPPSEFQDRCAHLMLLRGRELIVSTTRSL</sequence>
<dbReference type="AlphaFoldDB" id="A0AAD7UKJ2"/>
<dbReference type="Gene3D" id="1.25.40.20">
    <property type="entry name" value="Ankyrin repeat-containing domain"/>
    <property type="match status" value="1"/>
</dbReference>
<feature type="repeat" description="ANK" evidence="3">
    <location>
        <begin position="98"/>
        <end position="130"/>
    </location>
</feature>
<evidence type="ECO:0000256" key="1">
    <source>
        <dbReference type="ARBA" id="ARBA00022737"/>
    </source>
</evidence>
<evidence type="ECO:0000256" key="2">
    <source>
        <dbReference type="ARBA" id="ARBA00023043"/>
    </source>
</evidence>
<gene>
    <name evidence="4" type="ORF">CTAYLR_009481</name>
</gene>
<keyword evidence="1" id="KW-0677">Repeat</keyword>
<accession>A0AAD7UKJ2</accession>
<dbReference type="PANTHER" id="PTHR24198:SF165">
    <property type="entry name" value="ANKYRIN REPEAT-CONTAINING PROTEIN-RELATED"/>
    <property type="match status" value="1"/>
</dbReference>
<keyword evidence="2 3" id="KW-0040">ANK repeat</keyword>
<evidence type="ECO:0000313" key="4">
    <source>
        <dbReference type="EMBL" id="KAJ8608240.1"/>
    </source>
</evidence>
<dbReference type="EMBL" id="JAQMWT010000178">
    <property type="protein sequence ID" value="KAJ8608240.1"/>
    <property type="molecule type" value="Genomic_DNA"/>
</dbReference>
<proteinExistence type="predicted"/>
<organism evidence="4 5">
    <name type="scientific">Chrysophaeum taylorii</name>
    <dbReference type="NCBI Taxonomy" id="2483200"/>
    <lineage>
        <taxon>Eukaryota</taxon>
        <taxon>Sar</taxon>
        <taxon>Stramenopiles</taxon>
        <taxon>Ochrophyta</taxon>
        <taxon>Pelagophyceae</taxon>
        <taxon>Pelagomonadales</taxon>
        <taxon>Pelagomonadaceae</taxon>
        <taxon>Chrysophaeum</taxon>
    </lineage>
</organism>
<dbReference type="InterPro" id="IPR036770">
    <property type="entry name" value="Ankyrin_rpt-contain_sf"/>
</dbReference>
<dbReference type="PROSITE" id="PS50297">
    <property type="entry name" value="ANK_REP_REGION"/>
    <property type="match status" value="1"/>
</dbReference>
<keyword evidence="5" id="KW-1185">Reference proteome</keyword>
<dbReference type="SUPFAM" id="SSF48403">
    <property type="entry name" value="Ankyrin repeat"/>
    <property type="match status" value="1"/>
</dbReference>
<protein>
    <submittedName>
        <fullName evidence="4">Uncharacterized protein</fullName>
    </submittedName>
</protein>
<reference evidence="4" key="1">
    <citation type="submission" date="2023-01" db="EMBL/GenBank/DDBJ databases">
        <title>Metagenome sequencing of chrysophaentin producing Chrysophaeum taylorii.</title>
        <authorList>
            <person name="Davison J."/>
            <person name="Bewley C."/>
        </authorList>
    </citation>
    <scope>NUCLEOTIDE SEQUENCE</scope>
    <source>
        <strain evidence="4">NIES-1699</strain>
    </source>
</reference>